<dbReference type="GO" id="GO:0004034">
    <property type="term" value="F:aldose 1-epimerase activity"/>
    <property type="evidence" value="ECO:0007669"/>
    <property type="project" value="UniProtKB-EC"/>
</dbReference>
<keyword evidence="13 14" id="KW-0119">Carbohydrate metabolism</keyword>
<keyword evidence="10" id="KW-0597">Phosphoprotein</keyword>
<dbReference type="CDD" id="cd09019">
    <property type="entry name" value="galactose_mutarotase_like"/>
    <property type="match status" value="1"/>
</dbReference>
<dbReference type="GO" id="GO:0005737">
    <property type="term" value="C:cytoplasm"/>
    <property type="evidence" value="ECO:0007669"/>
    <property type="project" value="UniProtKB-SubCell"/>
</dbReference>
<dbReference type="FunFam" id="2.70.98.10:FF:000003">
    <property type="entry name" value="Aldose 1-epimerase"/>
    <property type="match status" value="1"/>
</dbReference>
<comment type="catalytic activity">
    <reaction evidence="1 14">
        <text>alpha-D-glucose = beta-D-glucose</text>
        <dbReference type="Rhea" id="RHEA:10264"/>
        <dbReference type="ChEBI" id="CHEBI:15903"/>
        <dbReference type="ChEBI" id="CHEBI:17925"/>
        <dbReference type="EC" id="5.1.3.3"/>
    </reaction>
</comment>
<organism evidence="18 19">
    <name type="scientific">Hymenobacter jeollabukensis</name>
    <dbReference type="NCBI Taxonomy" id="2025313"/>
    <lineage>
        <taxon>Bacteria</taxon>
        <taxon>Pseudomonadati</taxon>
        <taxon>Bacteroidota</taxon>
        <taxon>Cytophagia</taxon>
        <taxon>Cytophagales</taxon>
        <taxon>Hymenobacteraceae</taxon>
        <taxon>Hymenobacter</taxon>
    </lineage>
</organism>
<proteinExistence type="inferred from homology"/>
<evidence type="ECO:0000256" key="7">
    <source>
        <dbReference type="ARBA" id="ARBA00013185"/>
    </source>
</evidence>
<evidence type="ECO:0000256" key="1">
    <source>
        <dbReference type="ARBA" id="ARBA00001614"/>
    </source>
</evidence>
<evidence type="ECO:0000256" key="5">
    <source>
        <dbReference type="ARBA" id="ARBA00006206"/>
    </source>
</evidence>
<dbReference type="InterPro" id="IPR047215">
    <property type="entry name" value="Galactose_mutarotase-like"/>
</dbReference>
<dbReference type="AlphaFoldDB" id="A0A5R8WU48"/>
<gene>
    <name evidence="18" type="ORF">FDY95_04215</name>
</gene>
<dbReference type="InterPro" id="IPR014718">
    <property type="entry name" value="GH-type_carb-bd"/>
</dbReference>
<dbReference type="PIRSF" id="PIRSF005096">
    <property type="entry name" value="GALM"/>
    <property type="match status" value="1"/>
</dbReference>
<comment type="cofactor">
    <cofactor evidence="2">
        <name>Ca(2+)</name>
        <dbReference type="ChEBI" id="CHEBI:29108"/>
    </cofactor>
</comment>
<dbReference type="InterPro" id="IPR018052">
    <property type="entry name" value="Ald1_epimerase_CS"/>
</dbReference>
<name>A0A5R8WU48_9BACT</name>
<evidence type="ECO:0000256" key="13">
    <source>
        <dbReference type="ARBA" id="ARBA00023277"/>
    </source>
</evidence>
<keyword evidence="11" id="KW-0106">Calcium</keyword>
<evidence type="ECO:0000256" key="6">
    <source>
        <dbReference type="ARBA" id="ARBA00011245"/>
    </source>
</evidence>
<dbReference type="GO" id="GO:0006006">
    <property type="term" value="P:glucose metabolic process"/>
    <property type="evidence" value="ECO:0007669"/>
    <property type="project" value="TreeGrafter"/>
</dbReference>
<evidence type="ECO:0000313" key="19">
    <source>
        <dbReference type="Proteomes" id="UP000305517"/>
    </source>
</evidence>
<dbReference type="GO" id="GO:0030246">
    <property type="term" value="F:carbohydrate binding"/>
    <property type="evidence" value="ECO:0007669"/>
    <property type="project" value="InterPro"/>
</dbReference>
<evidence type="ECO:0000256" key="16">
    <source>
        <dbReference type="PIRSR" id="PIRSR005096-2"/>
    </source>
</evidence>
<comment type="subcellular location">
    <subcellularLocation>
        <location evidence="3">Cytoplasm</location>
    </subcellularLocation>
</comment>
<evidence type="ECO:0000256" key="17">
    <source>
        <dbReference type="PIRSR" id="PIRSR005096-3"/>
    </source>
</evidence>
<dbReference type="GO" id="GO:0033499">
    <property type="term" value="P:galactose catabolic process via UDP-galactose, Leloir pathway"/>
    <property type="evidence" value="ECO:0007669"/>
    <property type="project" value="TreeGrafter"/>
</dbReference>
<feature type="active site" description="Proton donor" evidence="15">
    <location>
        <position position="187"/>
    </location>
</feature>
<dbReference type="RefSeq" id="WP_138075491.1">
    <property type="nucleotide sequence ID" value="NZ_VAJM01000002.1"/>
</dbReference>
<comment type="pathway">
    <text evidence="4 14">Carbohydrate metabolism; hexose metabolism.</text>
</comment>
<comment type="similarity">
    <text evidence="5 14">Belongs to the aldose epimerase family.</text>
</comment>
<accession>A0A5R8WU48</accession>
<protein>
    <recommendedName>
        <fullName evidence="8 14">Aldose 1-epimerase</fullName>
        <ecNumber evidence="7 14">5.1.3.3</ecNumber>
    </recommendedName>
</protein>
<sequence length="353" mass="38172">MSEPLITAAEFGPLPDGQTAQLFTLTNGRGLEARISNYGGTLTHLLAPDRHGQPGDVVLGFDTLAGYLSEAYQQAGPYFGALIGRFGNRIARGRFELDGETYQLATNNGPNHLHGGRRGFDKVLWQAEVLVEPTPALRLTYISPDGEEGYPGTLTVSVVYALTPDNGLRISYAATTDRATVLNLTNHAYFNLSADAQPDVLGHELQLHAERYTVVDDTLIPTGELRPVAGTPFDFTRPQAIGARIAQVPGGYDHNWVLAGGENFRLVATAYEPTSGRTLEVRTDQPGVQCYTGNFLDGSLTSKNGLPYGQHAGFCLETQHFPDSPNQPGFPSTVLRPGELFSSATEYRFGVKS</sequence>
<evidence type="ECO:0000256" key="11">
    <source>
        <dbReference type="ARBA" id="ARBA00022837"/>
    </source>
</evidence>
<dbReference type="Proteomes" id="UP000305517">
    <property type="component" value="Unassembled WGS sequence"/>
</dbReference>
<dbReference type="PANTHER" id="PTHR10091:SF0">
    <property type="entry name" value="GALACTOSE MUTAROTASE"/>
    <property type="match status" value="1"/>
</dbReference>
<dbReference type="InterPro" id="IPR011013">
    <property type="entry name" value="Gal_mutarotase_sf_dom"/>
</dbReference>
<dbReference type="SUPFAM" id="SSF74650">
    <property type="entry name" value="Galactose mutarotase-like"/>
    <property type="match status" value="1"/>
</dbReference>
<dbReference type="InterPro" id="IPR015443">
    <property type="entry name" value="Aldose_1-epimerase"/>
</dbReference>
<feature type="binding site" evidence="16">
    <location>
        <position position="253"/>
    </location>
    <ligand>
        <name>beta-D-galactose</name>
        <dbReference type="ChEBI" id="CHEBI:27667"/>
    </ligand>
</feature>
<reference evidence="18 19" key="1">
    <citation type="submission" date="2019-05" db="EMBL/GenBank/DDBJ databases">
        <title>Hymenobacter edaphi sp. nov., isolated from abandoned arsenic-contaminated farmland soil.</title>
        <authorList>
            <person name="Nie L."/>
        </authorList>
    </citation>
    <scope>NUCLEOTIDE SEQUENCE [LARGE SCALE GENOMIC DNA]</scope>
    <source>
        <strain evidence="18 19">1-3-3-8</strain>
    </source>
</reference>
<feature type="binding site" evidence="17">
    <location>
        <begin position="88"/>
        <end position="89"/>
    </location>
    <ligand>
        <name>beta-D-galactose</name>
        <dbReference type="ChEBI" id="CHEBI:27667"/>
    </ligand>
</feature>
<evidence type="ECO:0000256" key="14">
    <source>
        <dbReference type="PIRNR" id="PIRNR005096"/>
    </source>
</evidence>
<dbReference type="NCBIfam" id="NF008277">
    <property type="entry name" value="PRK11055.1"/>
    <property type="match status" value="1"/>
</dbReference>
<dbReference type="EC" id="5.1.3.3" evidence="7 14"/>
<evidence type="ECO:0000256" key="15">
    <source>
        <dbReference type="PIRSR" id="PIRSR005096-1"/>
    </source>
</evidence>
<keyword evidence="12 14" id="KW-0413">Isomerase</keyword>
<keyword evidence="9" id="KW-0963">Cytoplasm</keyword>
<evidence type="ECO:0000256" key="3">
    <source>
        <dbReference type="ARBA" id="ARBA00004496"/>
    </source>
</evidence>
<dbReference type="Gene3D" id="2.70.98.10">
    <property type="match status" value="1"/>
</dbReference>
<evidence type="ECO:0000256" key="8">
    <source>
        <dbReference type="ARBA" id="ARBA00014165"/>
    </source>
</evidence>
<dbReference type="UniPathway" id="UPA00242"/>
<dbReference type="EMBL" id="VAJM01000002">
    <property type="protein sequence ID" value="TLM95013.1"/>
    <property type="molecule type" value="Genomic_DNA"/>
</dbReference>
<evidence type="ECO:0000256" key="10">
    <source>
        <dbReference type="ARBA" id="ARBA00022553"/>
    </source>
</evidence>
<dbReference type="OrthoDB" id="9779408at2"/>
<comment type="subunit">
    <text evidence="6">Monomer.</text>
</comment>
<keyword evidence="19" id="KW-1185">Reference proteome</keyword>
<evidence type="ECO:0000313" key="18">
    <source>
        <dbReference type="EMBL" id="TLM95013.1"/>
    </source>
</evidence>
<evidence type="ECO:0000256" key="9">
    <source>
        <dbReference type="ARBA" id="ARBA00022490"/>
    </source>
</evidence>
<dbReference type="PANTHER" id="PTHR10091">
    <property type="entry name" value="ALDOSE-1-EPIMERASE"/>
    <property type="match status" value="1"/>
</dbReference>
<evidence type="ECO:0000256" key="12">
    <source>
        <dbReference type="ARBA" id="ARBA00023235"/>
    </source>
</evidence>
<dbReference type="PROSITE" id="PS00545">
    <property type="entry name" value="ALDOSE_1_EPIMERASE"/>
    <property type="match status" value="1"/>
</dbReference>
<feature type="active site" description="Proton acceptor" evidence="15">
    <location>
        <position position="317"/>
    </location>
</feature>
<dbReference type="Pfam" id="PF01263">
    <property type="entry name" value="Aldose_epim"/>
    <property type="match status" value="1"/>
</dbReference>
<evidence type="ECO:0000256" key="4">
    <source>
        <dbReference type="ARBA" id="ARBA00005028"/>
    </source>
</evidence>
<comment type="caution">
    <text evidence="18">The sequence shown here is derived from an EMBL/GenBank/DDBJ whole genome shotgun (WGS) entry which is preliminary data.</text>
</comment>
<evidence type="ECO:0000256" key="2">
    <source>
        <dbReference type="ARBA" id="ARBA00001913"/>
    </source>
</evidence>
<dbReference type="InterPro" id="IPR008183">
    <property type="entry name" value="Aldose_1/G6P_1-epimerase"/>
</dbReference>
<feature type="binding site" evidence="17">
    <location>
        <begin position="187"/>
        <end position="189"/>
    </location>
    <ligand>
        <name>beta-D-galactose</name>
        <dbReference type="ChEBI" id="CHEBI:27667"/>
    </ligand>
</feature>